<dbReference type="RefSeq" id="XP_038075668.1">
    <property type="nucleotide sequence ID" value="XM_038219740.1"/>
</dbReference>
<accession>A0A914BHC1</accession>
<proteinExistence type="predicted"/>
<reference evidence="1" key="1">
    <citation type="submission" date="2022-11" db="UniProtKB">
        <authorList>
            <consortium name="EnsemblMetazoa"/>
        </authorList>
    </citation>
    <scope>IDENTIFICATION</scope>
</reference>
<keyword evidence="2" id="KW-1185">Reference proteome</keyword>
<dbReference type="PANTHER" id="PTHR45904">
    <property type="entry name" value="TRNA (URACIL-5-)-METHYLTRANSFERASE"/>
    <property type="match status" value="1"/>
</dbReference>
<name>A0A914BHC1_PATMI</name>
<evidence type="ECO:0000313" key="2">
    <source>
        <dbReference type="Proteomes" id="UP000887568"/>
    </source>
</evidence>
<organism evidence="1 2">
    <name type="scientific">Patiria miniata</name>
    <name type="common">Bat star</name>
    <name type="synonym">Asterina miniata</name>
    <dbReference type="NCBI Taxonomy" id="46514"/>
    <lineage>
        <taxon>Eukaryota</taxon>
        <taxon>Metazoa</taxon>
        <taxon>Echinodermata</taxon>
        <taxon>Eleutherozoa</taxon>
        <taxon>Asterozoa</taxon>
        <taxon>Asteroidea</taxon>
        <taxon>Valvatacea</taxon>
        <taxon>Valvatida</taxon>
        <taxon>Asterinidae</taxon>
        <taxon>Patiria</taxon>
    </lineage>
</organism>
<dbReference type="EnsemblMetazoa" id="XM_038219740.1">
    <property type="protein sequence ID" value="XP_038075668.1"/>
    <property type="gene ID" value="LOC119743339"/>
</dbReference>
<dbReference type="GeneID" id="119743339"/>
<sequence length="175" mass="20498">MKLENSTELKVNLVLHLAFVELNNIVTPLWIQSYEDQLSTRQTNSREFLRNLSKMLQRNIGEMSPWLKQQRLNNMVTPLWNQPYEDQLSTKQTDTREFLRNLSKMLQRNIGEMSPWLKQQRKSHSGMACELEPIKPSPVLESYRIKCEFTIGKSVDGIDNTVGFRLGAYKGKYFL</sequence>
<dbReference type="InterPro" id="IPR045850">
    <property type="entry name" value="TRM2_met"/>
</dbReference>
<protein>
    <submittedName>
        <fullName evidence="1">Uncharacterized protein</fullName>
    </submittedName>
</protein>
<dbReference type="Proteomes" id="UP000887568">
    <property type="component" value="Unplaced"/>
</dbReference>
<evidence type="ECO:0000313" key="1">
    <source>
        <dbReference type="EnsemblMetazoa" id="XP_038075668.1"/>
    </source>
</evidence>
<dbReference type="AlphaFoldDB" id="A0A914BHC1"/>
<dbReference type="PANTHER" id="PTHR45904:SF2">
    <property type="entry name" value="TRNA (URACIL-5-)-METHYLTRANSFERASE HOMOLOG A"/>
    <property type="match status" value="1"/>
</dbReference>
<dbReference type="GO" id="GO:0003723">
    <property type="term" value="F:RNA binding"/>
    <property type="evidence" value="ECO:0007669"/>
    <property type="project" value="TreeGrafter"/>
</dbReference>
<dbReference type="OrthoDB" id="417550at2759"/>